<dbReference type="Pfam" id="PF08002">
    <property type="entry name" value="DUF1697"/>
    <property type="match status" value="1"/>
</dbReference>
<dbReference type="EMBL" id="BMDG01000006">
    <property type="protein sequence ID" value="GGI08295.1"/>
    <property type="molecule type" value="Genomic_DNA"/>
</dbReference>
<reference evidence="2" key="1">
    <citation type="journal article" date="2019" name="Int. J. Syst. Evol. Microbiol.">
        <title>The Global Catalogue of Microorganisms (GCM) 10K type strain sequencing project: providing services to taxonomists for standard genome sequencing and annotation.</title>
        <authorList>
            <consortium name="The Broad Institute Genomics Platform"/>
            <consortium name="The Broad Institute Genome Sequencing Center for Infectious Disease"/>
            <person name="Wu L."/>
            <person name="Ma J."/>
        </authorList>
    </citation>
    <scope>NUCLEOTIDE SEQUENCE [LARGE SCALE GENOMIC DNA]</scope>
    <source>
        <strain evidence="2">CCM 8653</strain>
    </source>
</reference>
<dbReference type="Proteomes" id="UP000632535">
    <property type="component" value="Unassembled WGS sequence"/>
</dbReference>
<protein>
    <recommendedName>
        <fullName evidence="3">DUF1697 domain-containing protein</fullName>
    </recommendedName>
</protein>
<dbReference type="PANTHER" id="PTHR36439">
    <property type="entry name" value="BLL4334 PROTEIN"/>
    <property type="match status" value="1"/>
</dbReference>
<organism evidence="1 2">
    <name type="scientific">Isoptericola cucumis</name>
    <dbReference type="NCBI Taxonomy" id="1776856"/>
    <lineage>
        <taxon>Bacteria</taxon>
        <taxon>Bacillati</taxon>
        <taxon>Actinomycetota</taxon>
        <taxon>Actinomycetes</taxon>
        <taxon>Micrococcales</taxon>
        <taxon>Promicromonosporaceae</taxon>
        <taxon>Isoptericola</taxon>
    </lineage>
</organism>
<dbReference type="PANTHER" id="PTHR36439:SF1">
    <property type="entry name" value="DUF1697 DOMAIN-CONTAINING PROTEIN"/>
    <property type="match status" value="1"/>
</dbReference>
<sequence length="186" mass="19782">MAATTYVVLLRGVNLGPHRRVTAAELRQAAADAGLDDARTHANSGNLVAVAPERATDVADRVSDALEHVTGTRVQAVALSLNRLVDVVAANPFRAAARTDPSRLQVHVGAERVDEVGIARLDLGNRGRELFAVAAGVLFVHYVDGIGRSRVTTDATDRAAGTWTTARNWNTVTRLLTMARQSATVP</sequence>
<dbReference type="Gene3D" id="3.30.70.1280">
    <property type="entry name" value="SP0830-like domains"/>
    <property type="match status" value="1"/>
</dbReference>
<evidence type="ECO:0008006" key="3">
    <source>
        <dbReference type="Google" id="ProtNLM"/>
    </source>
</evidence>
<dbReference type="RefSeq" id="WP_188523599.1">
    <property type="nucleotide sequence ID" value="NZ_BMDG01000006.1"/>
</dbReference>
<evidence type="ECO:0000313" key="1">
    <source>
        <dbReference type="EMBL" id="GGI08295.1"/>
    </source>
</evidence>
<dbReference type="PIRSF" id="PIRSF008502">
    <property type="entry name" value="UCP008502"/>
    <property type="match status" value="1"/>
</dbReference>
<keyword evidence="2" id="KW-1185">Reference proteome</keyword>
<proteinExistence type="predicted"/>
<dbReference type="SUPFAM" id="SSF160379">
    <property type="entry name" value="SP0830-like"/>
    <property type="match status" value="1"/>
</dbReference>
<evidence type="ECO:0000313" key="2">
    <source>
        <dbReference type="Proteomes" id="UP000632535"/>
    </source>
</evidence>
<name>A0ABQ2B7T9_9MICO</name>
<comment type="caution">
    <text evidence="1">The sequence shown here is derived from an EMBL/GenBank/DDBJ whole genome shotgun (WGS) entry which is preliminary data.</text>
</comment>
<dbReference type="InterPro" id="IPR012545">
    <property type="entry name" value="DUF1697"/>
</dbReference>
<accession>A0ABQ2B7T9</accession>
<gene>
    <name evidence="1" type="ORF">GCM10007368_20450</name>
</gene>